<feature type="non-terminal residue" evidence="1">
    <location>
        <position position="1"/>
    </location>
</feature>
<dbReference type="EMBL" id="BARU01038912">
    <property type="protein sequence ID" value="GAH88945.1"/>
    <property type="molecule type" value="Genomic_DNA"/>
</dbReference>
<protein>
    <submittedName>
        <fullName evidence="1">Uncharacterized protein</fullName>
    </submittedName>
</protein>
<comment type="caution">
    <text evidence="1">The sequence shown here is derived from an EMBL/GenBank/DDBJ whole genome shotgun (WGS) entry which is preliminary data.</text>
</comment>
<organism evidence="1">
    <name type="scientific">marine sediment metagenome</name>
    <dbReference type="NCBI Taxonomy" id="412755"/>
    <lineage>
        <taxon>unclassified sequences</taxon>
        <taxon>metagenomes</taxon>
        <taxon>ecological metagenomes</taxon>
    </lineage>
</organism>
<evidence type="ECO:0000313" key="1">
    <source>
        <dbReference type="EMBL" id="GAH88945.1"/>
    </source>
</evidence>
<proteinExistence type="predicted"/>
<name>X1K5N2_9ZZZZ</name>
<reference evidence="1" key="1">
    <citation type="journal article" date="2014" name="Front. Microbiol.">
        <title>High frequency of phylogenetically diverse reductive dehalogenase-homologous genes in deep subseafloor sedimentary metagenomes.</title>
        <authorList>
            <person name="Kawai M."/>
            <person name="Futagami T."/>
            <person name="Toyoda A."/>
            <person name="Takaki Y."/>
            <person name="Nishi S."/>
            <person name="Hori S."/>
            <person name="Arai W."/>
            <person name="Tsubouchi T."/>
            <person name="Morono Y."/>
            <person name="Uchiyama I."/>
            <person name="Ito T."/>
            <person name="Fujiyama A."/>
            <person name="Inagaki F."/>
            <person name="Takami H."/>
        </authorList>
    </citation>
    <scope>NUCLEOTIDE SEQUENCE</scope>
    <source>
        <strain evidence="1">Expedition CK06-06</strain>
    </source>
</reference>
<accession>X1K5N2</accession>
<sequence>IKVLLKITYIPGALRGTFLAAQAFAQTKIEIMAGVSLL</sequence>
<dbReference type="AlphaFoldDB" id="X1K5N2"/>
<gene>
    <name evidence="1" type="ORF">S03H2_60391</name>
</gene>